<feature type="transmembrane region" description="Helical" evidence="2">
    <location>
        <begin position="64"/>
        <end position="91"/>
    </location>
</feature>
<accession>A0ABU7LJW3</accession>
<feature type="transmembrane region" description="Helical" evidence="2">
    <location>
        <begin position="162"/>
        <end position="179"/>
    </location>
</feature>
<dbReference type="RefSeq" id="WP_330137005.1">
    <property type="nucleotide sequence ID" value="NZ_JAUTXY010000023.1"/>
</dbReference>
<feature type="transmembrane region" description="Helical" evidence="2">
    <location>
        <begin position="255"/>
        <end position="275"/>
    </location>
</feature>
<protein>
    <submittedName>
        <fullName evidence="4">DMT family transporter</fullName>
    </submittedName>
</protein>
<dbReference type="Proteomes" id="UP001336020">
    <property type="component" value="Unassembled WGS sequence"/>
</dbReference>
<comment type="caution">
    <text evidence="4">The sequence shown here is derived from an EMBL/GenBank/DDBJ whole genome shotgun (WGS) entry which is preliminary data.</text>
</comment>
<evidence type="ECO:0000313" key="4">
    <source>
        <dbReference type="EMBL" id="MEE2061866.1"/>
    </source>
</evidence>
<evidence type="ECO:0000256" key="2">
    <source>
        <dbReference type="SAM" id="Phobius"/>
    </source>
</evidence>
<dbReference type="PANTHER" id="PTHR40761">
    <property type="entry name" value="CONSERVED INTEGRAL MEMBRANE ALANINE VALINE AND LEUCINE RICH PROTEIN-RELATED"/>
    <property type="match status" value="1"/>
</dbReference>
<feature type="transmembrane region" description="Helical" evidence="2">
    <location>
        <begin position="225"/>
        <end position="243"/>
    </location>
</feature>
<evidence type="ECO:0000256" key="3">
    <source>
        <dbReference type="SAM" id="SignalP"/>
    </source>
</evidence>
<feature type="transmembrane region" description="Helical" evidence="2">
    <location>
        <begin position="134"/>
        <end position="155"/>
    </location>
</feature>
<feature type="signal peptide" evidence="3">
    <location>
        <begin position="1"/>
        <end position="30"/>
    </location>
</feature>
<feature type="region of interest" description="Disordered" evidence="1">
    <location>
        <begin position="279"/>
        <end position="300"/>
    </location>
</feature>
<gene>
    <name evidence="4" type="ORF">Q7514_30505</name>
</gene>
<dbReference type="PANTHER" id="PTHR40761:SF1">
    <property type="entry name" value="CONSERVED INTEGRAL MEMBRANE ALANINE VALINE AND LEUCINE RICH PROTEIN-RELATED"/>
    <property type="match status" value="1"/>
</dbReference>
<keyword evidence="2" id="KW-0812">Transmembrane</keyword>
<keyword evidence="3" id="KW-0732">Signal</keyword>
<keyword evidence="2" id="KW-1133">Transmembrane helix</keyword>
<evidence type="ECO:0000256" key="1">
    <source>
        <dbReference type="SAM" id="MobiDB-lite"/>
    </source>
</evidence>
<proteinExistence type="predicted"/>
<dbReference type="EMBL" id="JAUTXY010000023">
    <property type="protein sequence ID" value="MEE2061866.1"/>
    <property type="molecule type" value="Genomic_DNA"/>
</dbReference>
<sequence>MTGTTAASVACALAAAVLIAVSMVAQQRSAAAVPTSGPLVGSLIRSPRWWAALAVDGGGYTLQVLALALGTVLIVQPLLVSSLLFAIPISAYYTGRRPDRRTLLLAGALCVSLAVFLIAGNPTAGAVDAAATRWALPLALVLAVTAGATALGLAPGSPGRRAMLLGTAAGILYGVAAAFTKHVTDLIEHGVFTVLGSWQTWTVIAAGLTGMYLQQRAFQAGPLTASLPTLTIAEPLAAVFLGMTVLGEHLDTDSLGLTATVAAVAVMAVTTLALARTVAPSPSGTTPAAEGTPTTRPTQP</sequence>
<name>A0ABU7LJW3_9NOCA</name>
<reference evidence="4 5" key="1">
    <citation type="submission" date="2023-07" db="EMBL/GenBank/DDBJ databases">
        <authorList>
            <person name="Girao M."/>
            <person name="Carvalho M.F."/>
        </authorList>
    </citation>
    <scope>NUCLEOTIDE SEQUENCE [LARGE SCALE GENOMIC DNA]</scope>
    <source>
        <strain evidence="4 5">YIM65754</strain>
    </source>
</reference>
<feature type="chain" id="PRO_5047377451" evidence="3">
    <location>
        <begin position="31"/>
        <end position="300"/>
    </location>
</feature>
<keyword evidence="5" id="KW-1185">Reference proteome</keyword>
<feature type="transmembrane region" description="Helical" evidence="2">
    <location>
        <begin position="191"/>
        <end position="213"/>
    </location>
</feature>
<keyword evidence="2" id="KW-0472">Membrane</keyword>
<evidence type="ECO:0000313" key="5">
    <source>
        <dbReference type="Proteomes" id="UP001336020"/>
    </source>
</evidence>
<organism evidence="4 5">
    <name type="scientific">Rhodococcus artemisiae</name>
    <dbReference type="NCBI Taxonomy" id="714159"/>
    <lineage>
        <taxon>Bacteria</taxon>
        <taxon>Bacillati</taxon>
        <taxon>Actinomycetota</taxon>
        <taxon>Actinomycetes</taxon>
        <taxon>Mycobacteriales</taxon>
        <taxon>Nocardiaceae</taxon>
        <taxon>Rhodococcus</taxon>
    </lineage>
</organism>
<feature type="transmembrane region" description="Helical" evidence="2">
    <location>
        <begin position="103"/>
        <end position="122"/>
    </location>
</feature>
<dbReference type="NCBIfam" id="NF038012">
    <property type="entry name" value="DMT_1"/>
    <property type="match status" value="1"/>
</dbReference>